<sequence>MAGNPKQYGAKKQQRAIEEEDARLNCQEHGVMNAYPHCGNNPVWKRKCRSVESQNNDGAPKAVVSTKPRQTETHNSVVSFQSAERLADWMHNAAKRQTIQLSLKCGERSEEVRDALLRQFHRWPATKLGRAEEQYQELSQQAEERCQHHVQLYIQELRGNLMIGAKALFWLNVLHPMIPLVPVSRQEAREVLMLFLDELKSVDGVYTTLTTRNPYVWDILTLPLRLEPLFHGVSTLALNGHGSATKEAIRLMMVFAAQYAPPGRKKATVPTGLSIVASVGILAPPDILRVKELPQTLRDDLVQPFLTVTQKWLSVVDEVLGVLTQALTKRWVSRERAPYEKERNDTFECVLQSDFARLNHALATDQLYVARKTREDTSSVDGECLNVHVVCDHGGLFVQLDRGNGWK</sequence>
<keyword evidence="3" id="KW-1185">Reference proteome</keyword>
<dbReference type="AlphaFoldDB" id="A0AAV0U058"/>
<name>A0AAV0U058_HYABA</name>
<evidence type="ECO:0000313" key="2">
    <source>
        <dbReference type="EMBL" id="CAI5729207.1"/>
    </source>
</evidence>
<dbReference type="EMBL" id="CANTFL010000981">
    <property type="protein sequence ID" value="CAI5729207.1"/>
    <property type="molecule type" value="Genomic_DNA"/>
</dbReference>
<organism evidence="2 3">
    <name type="scientific">Hyaloperonospora brassicae</name>
    <name type="common">Brassica downy mildew</name>
    <name type="synonym">Peronospora brassicae</name>
    <dbReference type="NCBI Taxonomy" id="162125"/>
    <lineage>
        <taxon>Eukaryota</taxon>
        <taxon>Sar</taxon>
        <taxon>Stramenopiles</taxon>
        <taxon>Oomycota</taxon>
        <taxon>Peronosporomycetes</taxon>
        <taxon>Peronosporales</taxon>
        <taxon>Peronosporaceae</taxon>
        <taxon>Hyaloperonospora</taxon>
    </lineage>
</organism>
<accession>A0AAV0U058</accession>
<gene>
    <name evidence="2" type="ORF">HBR001_LOCUS4505</name>
</gene>
<evidence type="ECO:0000256" key="1">
    <source>
        <dbReference type="SAM" id="MobiDB-lite"/>
    </source>
</evidence>
<dbReference type="Proteomes" id="UP001162031">
    <property type="component" value="Unassembled WGS sequence"/>
</dbReference>
<protein>
    <submittedName>
        <fullName evidence="2">Uncharacterized protein</fullName>
    </submittedName>
</protein>
<proteinExistence type="predicted"/>
<evidence type="ECO:0000313" key="3">
    <source>
        <dbReference type="Proteomes" id="UP001162031"/>
    </source>
</evidence>
<feature type="region of interest" description="Disordered" evidence="1">
    <location>
        <begin position="51"/>
        <end position="76"/>
    </location>
</feature>
<comment type="caution">
    <text evidence="2">The sequence shown here is derived from an EMBL/GenBank/DDBJ whole genome shotgun (WGS) entry which is preliminary data.</text>
</comment>
<reference evidence="2" key="1">
    <citation type="submission" date="2022-12" db="EMBL/GenBank/DDBJ databases">
        <authorList>
            <person name="Webb A."/>
        </authorList>
    </citation>
    <scope>NUCLEOTIDE SEQUENCE</scope>
    <source>
        <strain evidence="2">Hp1</strain>
    </source>
</reference>